<keyword evidence="2" id="KW-1185">Reference proteome</keyword>
<gene>
    <name evidence="1" type="ORF">GTQ45_02065</name>
</gene>
<organism evidence="1 2">
    <name type="scientific">Pyruvatibacter mobilis</name>
    <dbReference type="NCBI Taxonomy" id="1712261"/>
    <lineage>
        <taxon>Bacteria</taxon>
        <taxon>Pseudomonadati</taxon>
        <taxon>Pseudomonadota</taxon>
        <taxon>Alphaproteobacteria</taxon>
        <taxon>Hyphomicrobiales</taxon>
        <taxon>Parvibaculaceae</taxon>
        <taxon>Pyruvatibacter</taxon>
    </lineage>
</organism>
<dbReference type="OrthoDB" id="5198117at2"/>
<accession>A0A845Q7W3</accession>
<protein>
    <submittedName>
        <fullName evidence="1">Uncharacterized protein</fullName>
    </submittedName>
</protein>
<evidence type="ECO:0000313" key="1">
    <source>
        <dbReference type="EMBL" id="NBG94517.1"/>
    </source>
</evidence>
<dbReference type="EMBL" id="WXYQ01000001">
    <property type="protein sequence ID" value="NBG94517.1"/>
    <property type="molecule type" value="Genomic_DNA"/>
</dbReference>
<dbReference type="AlphaFoldDB" id="A0A845Q7W3"/>
<dbReference type="Proteomes" id="UP000470384">
    <property type="component" value="Unassembled WGS sequence"/>
</dbReference>
<proteinExistence type="predicted"/>
<comment type="caution">
    <text evidence="1">The sequence shown here is derived from an EMBL/GenBank/DDBJ whole genome shotgun (WGS) entry which is preliminary data.</text>
</comment>
<sequence length="136" mass="14803">MDAAGDYDLEAFIKGYLDALFFTNTGEEDDALPAGATVDDFAPETAALIRTDCTRFVADHGNLLVMAERWAEAKGFTYTAEQAGIDLWFTRNGHGVGYWDRGLGPLGDVLADLCGYGTEYPPLDPYVGDDGNVYLF</sequence>
<name>A0A845Q7W3_9HYPH</name>
<reference evidence="1 2" key="1">
    <citation type="journal article" date="2016" name="Int. J. Syst. Evol. Microbiol.">
        <title>Pyruvatibacter mobilis gen. nov., sp. nov., a marine bacterium from the culture broth of Picochlorum sp. 122.</title>
        <authorList>
            <person name="Wang G."/>
            <person name="Tang M."/>
            <person name="Wu H."/>
            <person name="Dai S."/>
            <person name="Li T."/>
            <person name="Chen C."/>
            <person name="He H."/>
            <person name="Fan J."/>
            <person name="Xiang W."/>
            <person name="Li X."/>
        </authorList>
    </citation>
    <scope>NUCLEOTIDE SEQUENCE [LARGE SCALE GENOMIC DNA]</scope>
    <source>
        <strain evidence="1 2">GYP-11</strain>
    </source>
</reference>
<evidence type="ECO:0000313" key="2">
    <source>
        <dbReference type="Proteomes" id="UP000470384"/>
    </source>
</evidence>